<dbReference type="KEGG" id="rlg:Rleg_6296"/>
<dbReference type="InterPro" id="IPR051257">
    <property type="entry name" value="Diverse_CBS-Domain"/>
</dbReference>
<dbReference type="Proteomes" id="UP000002256">
    <property type="component" value="Plasmid pR132505"/>
</dbReference>
<accession>C6BAD9</accession>
<feature type="domain" description="CBS" evidence="4">
    <location>
        <begin position="119"/>
        <end position="175"/>
    </location>
</feature>
<organism evidence="5 6">
    <name type="scientific">Rhizobium leguminosarum bv. trifolii (strain WSM1325)</name>
    <dbReference type="NCBI Taxonomy" id="395491"/>
    <lineage>
        <taxon>Bacteria</taxon>
        <taxon>Pseudomonadati</taxon>
        <taxon>Pseudomonadota</taxon>
        <taxon>Alphaproteobacteria</taxon>
        <taxon>Hyphomicrobiales</taxon>
        <taxon>Rhizobiaceae</taxon>
        <taxon>Rhizobium/Agrobacterium group</taxon>
        <taxon>Rhizobium</taxon>
    </lineage>
</organism>
<proteinExistence type="predicted"/>
<feature type="region of interest" description="Disordered" evidence="3">
    <location>
        <begin position="77"/>
        <end position="111"/>
    </location>
</feature>
<geneLocation type="plasmid" evidence="5 6">
    <name>pR132505</name>
</geneLocation>
<dbReference type="SUPFAM" id="SSF54631">
    <property type="entry name" value="CBS-domain pair"/>
    <property type="match status" value="1"/>
</dbReference>
<dbReference type="Gene3D" id="3.10.580.10">
    <property type="entry name" value="CBS-domain"/>
    <property type="match status" value="1"/>
</dbReference>
<evidence type="ECO:0000313" key="5">
    <source>
        <dbReference type="EMBL" id="ACS61047.1"/>
    </source>
</evidence>
<reference evidence="5 6" key="1">
    <citation type="journal article" date="2010" name="Stand. Genomic Sci.">
        <title>Complete genome sequence of Rhizobium leguminosarum bv. trifolii strain WSM1325, an effective microsymbiont of annual Mediterranean clovers.</title>
        <authorList>
            <person name="Reeve W."/>
            <person name="O'Hara G."/>
            <person name="Chain P."/>
            <person name="Ardley J."/>
            <person name="Brau L."/>
            <person name="Nandesena K."/>
            <person name="Tiwari R."/>
            <person name="Copeland A."/>
            <person name="Nolan M."/>
            <person name="Han C."/>
            <person name="Brettin T."/>
            <person name="Land M."/>
            <person name="Ovchinikova G."/>
            <person name="Ivanova N."/>
            <person name="Mavromatis K."/>
            <person name="Markowitz V."/>
            <person name="Kyrpides N."/>
            <person name="Melino V."/>
            <person name="Denton M."/>
            <person name="Yates R."/>
            <person name="Howieson J."/>
        </authorList>
    </citation>
    <scope>NUCLEOTIDE SEQUENCE [LARGE SCALE GENOMIC DNA]</scope>
    <source>
        <strain evidence="6">WSM1325</strain>
        <plasmid evidence="6">Plasmid pR132505</plasmid>
    </source>
</reference>
<evidence type="ECO:0000256" key="3">
    <source>
        <dbReference type="SAM" id="MobiDB-lite"/>
    </source>
</evidence>
<dbReference type="Pfam" id="PF00571">
    <property type="entry name" value="CBS"/>
    <property type="match status" value="1"/>
</dbReference>
<feature type="compositionally biased region" description="Polar residues" evidence="3">
    <location>
        <begin position="93"/>
        <end position="103"/>
    </location>
</feature>
<keyword evidence="5" id="KW-0614">Plasmid</keyword>
<evidence type="ECO:0000256" key="2">
    <source>
        <dbReference type="PROSITE-ProRule" id="PRU00703"/>
    </source>
</evidence>
<evidence type="ECO:0000256" key="1">
    <source>
        <dbReference type="ARBA" id="ARBA00023122"/>
    </source>
</evidence>
<dbReference type="InterPro" id="IPR000644">
    <property type="entry name" value="CBS_dom"/>
</dbReference>
<evidence type="ECO:0000313" key="6">
    <source>
        <dbReference type="Proteomes" id="UP000002256"/>
    </source>
</evidence>
<sequence>MVDLADELRGVLKDLKGAKTATPVTIRTFLSWFGMQRRTASNVEYINSQLKAAGVRTVPNYLDIWVDTPITFELTAKRRGDGPDSTAPAPAVENSTDITFTDSKSADDPSFRIGKIESANRAPISVRPTASLQEAITLMLARNFSQLPVMTTDREVKGVISWESIGARNITKTDGTQAQHFMDDAQEISASASLFAGIKIILDHNYVLIRASDKRIAGIVTSTDITHQFEETSTPFLLLAEIENHLRALISKKLTVIDIKKACSDEFLPKDFKNVADLTFGNYIRILENDENWAKLGLQLDRATFCRELIEVNSIRNDVMHFDPDPLTSENISTLRNVAKMLDLIRSFGGF</sequence>
<evidence type="ECO:0000259" key="4">
    <source>
        <dbReference type="PROSITE" id="PS51371"/>
    </source>
</evidence>
<protein>
    <submittedName>
        <fullName evidence="5">Putative transcriptional regulator, XRE family</fullName>
    </submittedName>
</protein>
<dbReference type="PROSITE" id="PS51371">
    <property type="entry name" value="CBS"/>
    <property type="match status" value="1"/>
</dbReference>
<dbReference type="PANTHER" id="PTHR43080:SF2">
    <property type="entry name" value="CBS DOMAIN-CONTAINING PROTEIN"/>
    <property type="match status" value="1"/>
</dbReference>
<dbReference type="AlphaFoldDB" id="C6BAD9"/>
<keyword evidence="1 2" id="KW-0129">CBS domain</keyword>
<name>C6BAD9_RHILS</name>
<dbReference type="SMART" id="SM00116">
    <property type="entry name" value="CBS"/>
    <property type="match status" value="2"/>
</dbReference>
<dbReference type="InterPro" id="IPR046342">
    <property type="entry name" value="CBS_dom_sf"/>
</dbReference>
<dbReference type="OrthoDB" id="291940at2"/>
<gene>
    <name evidence="5" type="ordered locus">Rleg_6296</name>
</gene>
<dbReference type="EMBL" id="CP001627">
    <property type="protein sequence ID" value="ACS61047.1"/>
    <property type="molecule type" value="Genomic_DNA"/>
</dbReference>
<dbReference type="PANTHER" id="PTHR43080">
    <property type="entry name" value="CBS DOMAIN-CONTAINING PROTEIN CBSX3, MITOCHONDRIAL"/>
    <property type="match status" value="1"/>
</dbReference>
<dbReference type="CDD" id="cd02205">
    <property type="entry name" value="CBS_pair_SF"/>
    <property type="match status" value="1"/>
</dbReference>
<dbReference type="HOGENOM" id="CLU_049449_0_0_5"/>